<evidence type="ECO:0000256" key="1">
    <source>
        <dbReference type="SAM" id="MobiDB-lite"/>
    </source>
</evidence>
<dbReference type="AlphaFoldDB" id="A0A518HUV2"/>
<evidence type="ECO:0000313" key="4">
    <source>
        <dbReference type="Proteomes" id="UP000319004"/>
    </source>
</evidence>
<name>A0A518HUV2_9BACT</name>
<dbReference type="SMART" id="SM00612">
    <property type="entry name" value="Kelch"/>
    <property type="match status" value="3"/>
</dbReference>
<dbReference type="InterPro" id="IPR006652">
    <property type="entry name" value="Kelch_1"/>
</dbReference>
<gene>
    <name evidence="3" type="primary">nanM_1</name>
    <name evidence="3" type="ORF">Enr13x_44940</name>
</gene>
<keyword evidence="3" id="KW-0413">Isomerase</keyword>
<dbReference type="KEGG" id="snep:Enr13x_44940"/>
<dbReference type="InterPro" id="IPR015915">
    <property type="entry name" value="Kelch-typ_b-propeller"/>
</dbReference>
<dbReference type="EMBL" id="CP037423">
    <property type="protein sequence ID" value="QDV44626.1"/>
    <property type="molecule type" value="Genomic_DNA"/>
</dbReference>
<protein>
    <submittedName>
        <fullName evidence="3">N-acetylneuraminate epimerase</fullName>
        <ecNumber evidence="3">5.1.3.24</ecNumber>
    </submittedName>
</protein>
<dbReference type="SUPFAM" id="SSF117281">
    <property type="entry name" value="Kelch motif"/>
    <property type="match status" value="1"/>
</dbReference>
<keyword evidence="4" id="KW-1185">Reference proteome</keyword>
<evidence type="ECO:0000256" key="2">
    <source>
        <dbReference type="SAM" id="SignalP"/>
    </source>
</evidence>
<dbReference type="RefSeq" id="WP_145388935.1">
    <property type="nucleotide sequence ID" value="NZ_CP037423.1"/>
</dbReference>
<proteinExistence type="predicted"/>
<feature type="signal peptide" evidence="2">
    <location>
        <begin position="1"/>
        <end position="30"/>
    </location>
</feature>
<dbReference type="PANTHER" id="PTHR45632">
    <property type="entry name" value="LD33804P"/>
    <property type="match status" value="1"/>
</dbReference>
<reference evidence="3 4" key="1">
    <citation type="submission" date="2019-03" db="EMBL/GenBank/DDBJ databases">
        <title>Deep-cultivation of Planctomycetes and their phenomic and genomic characterization uncovers novel biology.</title>
        <authorList>
            <person name="Wiegand S."/>
            <person name="Jogler M."/>
            <person name="Boedeker C."/>
            <person name="Pinto D."/>
            <person name="Vollmers J."/>
            <person name="Rivas-Marin E."/>
            <person name="Kohn T."/>
            <person name="Peeters S.H."/>
            <person name="Heuer A."/>
            <person name="Rast P."/>
            <person name="Oberbeckmann S."/>
            <person name="Bunk B."/>
            <person name="Jeske O."/>
            <person name="Meyerdierks A."/>
            <person name="Storesund J.E."/>
            <person name="Kallscheuer N."/>
            <person name="Luecker S."/>
            <person name="Lage O.M."/>
            <person name="Pohl T."/>
            <person name="Merkel B.J."/>
            <person name="Hornburger P."/>
            <person name="Mueller R.-W."/>
            <person name="Bruemmer F."/>
            <person name="Labrenz M."/>
            <person name="Spormann A.M."/>
            <person name="Op den Camp H."/>
            <person name="Overmann J."/>
            <person name="Amann R."/>
            <person name="Jetten M.S.M."/>
            <person name="Mascher T."/>
            <person name="Medema M.H."/>
            <person name="Devos D.P."/>
            <person name="Kaster A.-K."/>
            <person name="Ovreas L."/>
            <person name="Rohde M."/>
            <person name="Galperin M.Y."/>
            <person name="Jogler C."/>
        </authorList>
    </citation>
    <scope>NUCLEOTIDE SEQUENCE [LARGE SCALE GENOMIC DNA]</scope>
    <source>
        <strain evidence="3 4">Enr13</strain>
    </source>
</reference>
<dbReference type="OrthoDB" id="232651at2"/>
<dbReference type="EC" id="5.1.3.24" evidence="3"/>
<feature type="chain" id="PRO_5022136521" evidence="2">
    <location>
        <begin position="31"/>
        <end position="569"/>
    </location>
</feature>
<feature type="compositionally biased region" description="Basic and acidic residues" evidence="1">
    <location>
        <begin position="241"/>
        <end position="250"/>
    </location>
</feature>
<dbReference type="GO" id="GO:0016853">
    <property type="term" value="F:isomerase activity"/>
    <property type="evidence" value="ECO:0007669"/>
    <property type="project" value="UniProtKB-KW"/>
</dbReference>
<dbReference type="Pfam" id="PF01344">
    <property type="entry name" value="Kelch_1"/>
    <property type="match status" value="1"/>
</dbReference>
<organism evidence="3 4">
    <name type="scientific">Stieleria neptunia</name>
    <dbReference type="NCBI Taxonomy" id="2527979"/>
    <lineage>
        <taxon>Bacteria</taxon>
        <taxon>Pseudomonadati</taxon>
        <taxon>Planctomycetota</taxon>
        <taxon>Planctomycetia</taxon>
        <taxon>Pirellulales</taxon>
        <taxon>Pirellulaceae</taxon>
        <taxon>Stieleria</taxon>
    </lineage>
</organism>
<sequence precursor="true">MKLLGPFDVTVASRVLSVALCLILSSAAGAHMPWLATDDEGHAVLWFGESPADRTYHMPGPIAAIQLSSGQTTLATTEIDSDALIGLRSTKPIDPTHEIAGSVTYGLYHDTKLTYHVEHLPHLAPGGWPDEPRSDAPLQSIITASNGGGIQVTVLRDGKPADGLQVKLYCEDGHEEASDKTDIAGIVTFKQQVVEPGLGAIVVGVTDEQASGTLDGKRYGSTTDYLTATFRIPGKSSSSAPKERPKREPQRPVMETDSSVSIGPAPLPDLPKELTSFGAAIADQTLYVYGGHTGDAHSYSTAEQSDRFWSLDLTAGKTGQWKSLPGGPSLQGLALVAYQNRLIRIGGFTAVNELGEEHDLRSQASVASYDPASNAWTDLPPLPEARSSLDAAVLGDRVYVFGGWKLDGKSAESQWHSTAWSLDLSDSAAQWQPVATPPFKRRAISVAAHDGKLYVIGGMSSDGKPTTRVDVYDPKADSWNQAPSLPGRGMLGFGAASFASGKTLYVSTMDGMLHRLSGDGQRWETIAKSDRARFFHRMLPTGEGALLMVGGADMEIGKFTTIDRIQIGD</sequence>
<dbReference type="Proteomes" id="UP000319004">
    <property type="component" value="Chromosome"/>
</dbReference>
<evidence type="ECO:0000313" key="3">
    <source>
        <dbReference type="EMBL" id="QDV44626.1"/>
    </source>
</evidence>
<keyword evidence="2" id="KW-0732">Signal</keyword>
<dbReference type="PANTHER" id="PTHR45632:SF13">
    <property type="entry name" value="KELCH-LIKE PROTEIN 26"/>
    <property type="match status" value="1"/>
</dbReference>
<dbReference type="Gene3D" id="2.120.10.80">
    <property type="entry name" value="Kelch-type beta propeller"/>
    <property type="match status" value="2"/>
</dbReference>
<accession>A0A518HUV2</accession>
<feature type="region of interest" description="Disordered" evidence="1">
    <location>
        <begin position="230"/>
        <end position="267"/>
    </location>
</feature>